<name>A0AAN6YAV6_9PEZI</name>
<dbReference type="GO" id="GO:0008270">
    <property type="term" value="F:zinc ion binding"/>
    <property type="evidence" value="ECO:0007669"/>
    <property type="project" value="UniProtKB-KW"/>
</dbReference>
<keyword evidence="1" id="KW-0862">Zinc</keyword>
<dbReference type="AlphaFoldDB" id="A0AAN6YAV6"/>
<keyword evidence="1" id="KW-0479">Metal-binding</keyword>
<evidence type="ECO:0000313" key="3">
    <source>
        <dbReference type="EMBL" id="KAK4215899.1"/>
    </source>
</evidence>
<dbReference type="SUPFAM" id="SSF57850">
    <property type="entry name" value="RING/U-box"/>
    <property type="match status" value="1"/>
</dbReference>
<protein>
    <recommendedName>
        <fullName evidence="2">RING-type domain-containing protein</fullName>
    </recommendedName>
</protein>
<evidence type="ECO:0000313" key="4">
    <source>
        <dbReference type="Proteomes" id="UP001301769"/>
    </source>
</evidence>
<dbReference type="Proteomes" id="UP001301769">
    <property type="component" value="Unassembled WGS sequence"/>
</dbReference>
<reference evidence="3" key="2">
    <citation type="submission" date="2023-05" db="EMBL/GenBank/DDBJ databases">
        <authorList>
            <consortium name="Lawrence Berkeley National Laboratory"/>
            <person name="Steindorff A."/>
            <person name="Hensen N."/>
            <person name="Bonometti L."/>
            <person name="Westerberg I."/>
            <person name="Brannstrom I.O."/>
            <person name="Guillou S."/>
            <person name="Cros-Aarteil S."/>
            <person name="Calhoun S."/>
            <person name="Haridas S."/>
            <person name="Kuo A."/>
            <person name="Mondo S."/>
            <person name="Pangilinan J."/>
            <person name="Riley R."/>
            <person name="Labutti K."/>
            <person name="Andreopoulos B."/>
            <person name="Lipzen A."/>
            <person name="Chen C."/>
            <person name="Yanf M."/>
            <person name="Daum C."/>
            <person name="Ng V."/>
            <person name="Clum A."/>
            <person name="Ohm R."/>
            <person name="Martin F."/>
            <person name="Silar P."/>
            <person name="Natvig D."/>
            <person name="Lalanne C."/>
            <person name="Gautier V."/>
            <person name="Ament-Velasquez S.L."/>
            <person name="Kruys A."/>
            <person name="Hutchinson M.I."/>
            <person name="Powell A.J."/>
            <person name="Barry K."/>
            <person name="Miller A.N."/>
            <person name="Grigoriev I.V."/>
            <person name="Debuchy R."/>
            <person name="Gladieux P."/>
            <person name="Thoren M.H."/>
            <person name="Johannesson H."/>
        </authorList>
    </citation>
    <scope>NUCLEOTIDE SEQUENCE</scope>
    <source>
        <strain evidence="3">PSN293</strain>
    </source>
</reference>
<dbReference type="SMART" id="SM00184">
    <property type="entry name" value="RING"/>
    <property type="match status" value="1"/>
</dbReference>
<dbReference type="Pfam" id="PF13639">
    <property type="entry name" value="zf-RING_2"/>
    <property type="match status" value="1"/>
</dbReference>
<dbReference type="EMBL" id="MU858074">
    <property type="protein sequence ID" value="KAK4215899.1"/>
    <property type="molecule type" value="Genomic_DNA"/>
</dbReference>
<reference evidence="3" key="1">
    <citation type="journal article" date="2023" name="Mol. Phylogenet. Evol.">
        <title>Genome-scale phylogeny and comparative genomics of the fungal order Sordariales.</title>
        <authorList>
            <person name="Hensen N."/>
            <person name="Bonometti L."/>
            <person name="Westerberg I."/>
            <person name="Brannstrom I.O."/>
            <person name="Guillou S."/>
            <person name="Cros-Aarteil S."/>
            <person name="Calhoun S."/>
            <person name="Haridas S."/>
            <person name="Kuo A."/>
            <person name="Mondo S."/>
            <person name="Pangilinan J."/>
            <person name="Riley R."/>
            <person name="LaButti K."/>
            <person name="Andreopoulos B."/>
            <person name="Lipzen A."/>
            <person name="Chen C."/>
            <person name="Yan M."/>
            <person name="Daum C."/>
            <person name="Ng V."/>
            <person name="Clum A."/>
            <person name="Steindorff A."/>
            <person name="Ohm R.A."/>
            <person name="Martin F."/>
            <person name="Silar P."/>
            <person name="Natvig D.O."/>
            <person name="Lalanne C."/>
            <person name="Gautier V."/>
            <person name="Ament-Velasquez S.L."/>
            <person name="Kruys A."/>
            <person name="Hutchinson M.I."/>
            <person name="Powell A.J."/>
            <person name="Barry K."/>
            <person name="Miller A.N."/>
            <person name="Grigoriev I.V."/>
            <person name="Debuchy R."/>
            <person name="Gladieux P."/>
            <person name="Hiltunen Thoren M."/>
            <person name="Johannesson H."/>
        </authorList>
    </citation>
    <scope>NUCLEOTIDE SEQUENCE</scope>
    <source>
        <strain evidence="3">PSN293</strain>
    </source>
</reference>
<dbReference type="PROSITE" id="PS50089">
    <property type="entry name" value="ZF_RING_2"/>
    <property type="match status" value="1"/>
</dbReference>
<feature type="domain" description="RING-type" evidence="2">
    <location>
        <begin position="77"/>
        <end position="128"/>
    </location>
</feature>
<evidence type="ECO:0000259" key="2">
    <source>
        <dbReference type="PROSITE" id="PS50089"/>
    </source>
</evidence>
<evidence type="ECO:0000256" key="1">
    <source>
        <dbReference type="PROSITE-ProRule" id="PRU00175"/>
    </source>
</evidence>
<dbReference type="Gene3D" id="3.30.40.10">
    <property type="entry name" value="Zinc/RING finger domain, C3HC4 (zinc finger)"/>
    <property type="match status" value="1"/>
</dbReference>
<proteinExistence type="predicted"/>
<keyword evidence="4" id="KW-1185">Reference proteome</keyword>
<gene>
    <name evidence="3" type="ORF">QBC37DRAFT_418029</name>
</gene>
<dbReference type="InterPro" id="IPR013083">
    <property type="entry name" value="Znf_RING/FYVE/PHD"/>
</dbReference>
<organism evidence="3 4">
    <name type="scientific">Rhypophila decipiens</name>
    <dbReference type="NCBI Taxonomy" id="261697"/>
    <lineage>
        <taxon>Eukaryota</taxon>
        <taxon>Fungi</taxon>
        <taxon>Dikarya</taxon>
        <taxon>Ascomycota</taxon>
        <taxon>Pezizomycotina</taxon>
        <taxon>Sordariomycetes</taxon>
        <taxon>Sordariomycetidae</taxon>
        <taxon>Sordariales</taxon>
        <taxon>Naviculisporaceae</taxon>
        <taxon>Rhypophila</taxon>
    </lineage>
</organism>
<comment type="caution">
    <text evidence="3">The sequence shown here is derived from an EMBL/GenBank/DDBJ whole genome shotgun (WGS) entry which is preliminary data.</text>
</comment>
<keyword evidence="1" id="KW-0863">Zinc-finger</keyword>
<sequence>MFRTASRLVYFFTRSFRFTFRSLASILFAPFRLPSYLYNLTVAAMSAFTKRRPLQYVAKKDAVLDKLGVKTQVDSTCPICQEPIGSKSPEGITEGWSLLPCGHRFGSYCIKHYLNVVAEDRPSCPVCRQIAYHQCGHPVLPVILKPNGSTPDKIMESADLLVEEMKHSSCAFCQSPSRNPQAMVIEGGQIPQSRWKSLVGWVRVFPFTKRRRYARRQRLQAPTLVVTSQPATNEDTGAWTGPWMDPFPKQRDPLWEKWWKQQEPRGA</sequence>
<accession>A0AAN6YAV6</accession>
<dbReference type="InterPro" id="IPR001841">
    <property type="entry name" value="Znf_RING"/>
</dbReference>